<dbReference type="EMBL" id="JAXCGZ010002055">
    <property type="protein sequence ID" value="KAK7084539.1"/>
    <property type="molecule type" value="Genomic_DNA"/>
</dbReference>
<evidence type="ECO:0000313" key="3">
    <source>
        <dbReference type="Proteomes" id="UP001381693"/>
    </source>
</evidence>
<dbReference type="PRINTS" id="PR00081">
    <property type="entry name" value="GDHRDH"/>
</dbReference>
<dbReference type="GO" id="GO:0016491">
    <property type="term" value="F:oxidoreductase activity"/>
    <property type="evidence" value="ECO:0007669"/>
    <property type="project" value="UniProtKB-KW"/>
</dbReference>
<dbReference type="InterPro" id="IPR036291">
    <property type="entry name" value="NAD(P)-bd_dom_sf"/>
</dbReference>
<dbReference type="Gene3D" id="3.40.50.720">
    <property type="entry name" value="NAD(P)-binding Rossmann-like Domain"/>
    <property type="match status" value="1"/>
</dbReference>
<dbReference type="InterPro" id="IPR002347">
    <property type="entry name" value="SDR_fam"/>
</dbReference>
<dbReference type="PANTHER" id="PTHR43157">
    <property type="entry name" value="PHOSPHATIDYLINOSITOL-GLYCAN BIOSYNTHESIS CLASS F PROTEIN-RELATED"/>
    <property type="match status" value="1"/>
</dbReference>
<evidence type="ECO:0000256" key="1">
    <source>
        <dbReference type="ARBA" id="ARBA00023002"/>
    </source>
</evidence>
<protein>
    <submittedName>
        <fullName evidence="2">Retinol dehydrogenase 13</fullName>
    </submittedName>
</protein>
<dbReference type="SUPFAM" id="SSF51735">
    <property type="entry name" value="NAD(P)-binding Rossmann-fold domains"/>
    <property type="match status" value="1"/>
</dbReference>
<keyword evidence="3" id="KW-1185">Reference proteome</keyword>
<proteinExistence type="predicted"/>
<gene>
    <name evidence="2" type="primary">RDH13_2</name>
    <name evidence="2" type="ORF">SK128_016571</name>
</gene>
<name>A0AAN8XRQ5_HALRR</name>
<dbReference type="PANTHER" id="PTHR43157:SF31">
    <property type="entry name" value="PHOSPHATIDYLINOSITOL-GLYCAN BIOSYNTHESIS CLASS F PROTEIN"/>
    <property type="match status" value="1"/>
</dbReference>
<sequence length="165" mass="18535">MKKSAPARIINVTSVAHWACTTLALHDLNYQERAFPGWLRAYGQSKLCNILFTLELSEKLRGTGVTANSVHPGLVHTGLVWNDGWGVFDYVASFMLWFMVKDAQLGAQPSIYLAVSKDVEKVSGKYFVDCKETRTSSLGKNHVLARKLWSISEKTVKWQESDTHC</sequence>
<organism evidence="2 3">
    <name type="scientific">Halocaridina rubra</name>
    <name type="common">Hawaiian red shrimp</name>
    <dbReference type="NCBI Taxonomy" id="373956"/>
    <lineage>
        <taxon>Eukaryota</taxon>
        <taxon>Metazoa</taxon>
        <taxon>Ecdysozoa</taxon>
        <taxon>Arthropoda</taxon>
        <taxon>Crustacea</taxon>
        <taxon>Multicrustacea</taxon>
        <taxon>Malacostraca</taxon>
        <taxon>Eumalacostraca</taxon>
        <taxon>Eucarida</taxon>
        <taxon>Decapoda</taxon>
        <taxon>Pleocyemata</taxon>
        <taxon>Caridea</taxon>
        <taxon>Atyoidea</taxon>
        <taxon>Atyidae</taxon>
        <taxon>Halocaridina</taxon>
    </lineage>
</organism>
<keyword evidence="1" id="KW-0560">Oxidoreductase</keyword>
<evidence type="ECO:0000313" key="2">
    <source>
        <dbReference type="EMBL" id="KAK7084539.1"/>
    </source>
</evidence>
<accession>A0AAN8XRQ5</accession>
<comment type="caution">
    <text evidence="2">The sequence shown here is derived from an EMBL/GenBank/DDBJ whole genome shotgun (WGS) entry which is preliminary data.</text>
</comment>
<dbReference type="Proteomes" id="UP001381693">
    <property type="component" value="Unassembled WGS sequence"/>
</dbReference>
<reference evidence="2 3" key="1">
    <citation type="submission" date="2023-11" db="EMBL/GenBank/DDBJ databases">
        <title>Halocaridina rubra genome assembly.</title>
        <authorList>
            <person name="Smith C."/>
        </authorList>
    </citation>
    <scope>NUCLEOTIDE SEQUENCE [LARGE SCALE GENOMIC DNA]</scope>
    <source>
        <strain evidence="2">EP-1</strain>
        <tissue evidence="2">Whole</tissue>
    </source>
</reference>
<dbReference type="AlphaFoldDB" id="A0AAN8XRQ5"/>